<dbReference type="InterPro" id="IPR000270">
    <property type="entry name" value="PB1_dom"/>
</dbReference>
<dbReference type="InterPro" id="IPR013761">
    <property type="entry name" value="SAM/pointed_sf"/>
</dbReference>
<evidence type="ECO:0000259" key="1">
    <source>
        <dbReference type="PROSITE" id="PS50105"/>
    </source>
</evidence>
<reference evidence="3" key="1">
    <citation type="submission" date="2022-07" db="EMBL/GenBank/DDBJ databases">
        <title>Phylogenomic reconstructions and comparative analyses of Kickxellomycotina fungi.</title>
        <authorList>
            <person name="Reynolds N.K."/>
            <person name="Stajich J.E."/>
            <person name="Barry K."/>
            <person name="Grigoriev I.V."/>
            <person name="Crous P."/>
            <person name="Smith M.E."/>
        </authorList>
    </citation>
    <scope>NUCLEOTIDE SEQUENCE</scope>
    <source>
        <strain evidence="3">RSA 1196</strain>
    </source>
</reference>
<name>A0A9W8AXM8_9FUNG</name>
<feature type="domain" description="SAM" evidence="1">
    <location>
        <begin position="205"/>
        <end position="268"/>
    </location>
</feature>
<dbReference type="CDD" id="cd05992">
    <property type="entry name" value="PB1"/>
    <property type="match status" value="1"/>
</dbReference>
<dbReference type="OrthoDB" id="266718at2759"/>
<organism evidence="3 4">
    <name type="scientific">Dispira parvispora</name>
    <dbReference type="NCBI Taxonomy" id="1520584"/>
    <lineage>
        <taxon>Eukaryota</taxon>
        <taxon>Fungi</taxon>
        <taxon>Fungi incertae sedis</taxon>
        <taxon>Zoopagomycota</taxon>
        <taxon>Kickxellomycotina</taxon>
        <taxon>Dimargaritomycetes</taxon>
        <taxon>Dimargaritales</taxon>
        <taxon>Dimargaritaceae</taxon>
        <taxon>Dispira</taxon>
    </lineage>
</organism>
<sequence length="288" mass="31399">MAATATTITVKLNFLEECHRFTVAPEAVTLELIYTKVKEFYHLEEPSYSLSYRDPDGDRLTISTAAELEDVISEQLATPKPTIRIYVASKCNQGLNRSSASSETGWDIDPVAPTSVSGMARARFGNEFSEQEILNILRDISLFISGRDLNPEILSSVASEKNLITPQSLTSLDIGPVNTILASKGDGDKGVNTNETVPTNDVGNWNADKVGEWLTSVGYGDYVAAVQDNHITGDVLLLLDDANLKDLGIQSVGLRVKLLQEIRKLKEPRLLHTLSHRRVSGTSVPSSG</sequence>
<accession>A0A9W8AXM8</accession>
<evidence type="ECO:0000259" key="2">
    <source>
        <dbReference type="PROSITE" id="PS51745"/>
    </source>
</evidence>
<dbReference type="SMART" id="SM00666">
    <property type="entry name" value="PB1"/>
    <property type="match status" value="1"/>
</dbReference>
<dbReference type="Pfam" id="PF07647">
    <property type="entry name" value="SAM_2"/>
    <property type="match status" value="1"/>
</dbReference>
<dbReference type="PANTHER" id="PTHR46829">
    <property type="entry name" value="STERILE ALPHA MOTIF DOMAIN-CONTAINING PROTEIN 15"/>
    <property type="match status" value="1"/>
</dbReference>
<dbReference type="EMBL" id="JANBPY010000308">
    <property type="protein sequence ID" value="KAJ1967619.1"/>
    <property type="molecule type" value="Genomic_DNA"/>
</dbReference>
<evidence type="ECO:0000313" key="3">
    <source>
        <dbReference type="EMBL" id="KAJ1967619.1"/>
    </source>
</evidence>
<gene>
    <name evidence="3" type="ORF">IWQ62_001738</name>
</gene>
<dbReference type="SUPFAM" id="SSF47769">
    <property type="entry name" value="SAM/Pointed domain"/>
    <property type="match status" value="1"/>
</dbReference>
<dbReference type="SUPFAM" id="SSF54277">
    <property type="entry name" value="CAD &amp; PB1 domains"/>
    <property type="match status" value="1"/>
</dbReference>
<evidence type="ECO:0008006" key="5">
    <source>
        <dbReference type="Google" id="ProtNLM"/>
    </source>
</evidence>
<comment type="caution">
    <text evidence="3">The sequence shown here is derived from an EMBL/GenBank/DDBJ whole genome shotgun (WGS) entry which is preliminary data.</text>
</comment>
<dbReference type="InterPro" id="IPR001660">
    <property type="entry name" value="SAM"/>
</dbReference>
<dbReference type="SMART" id="SM00454">
    <property type="entry name" value="SAM"/>
    <property type="match status" value="1"/>
</dbReference>
<dbReference type="AlphaFoldDB" id="A0A9W8AXM8"/>
<dbReference type="Pfam" id="PF00564">
    <property type="entry name" value="PB1"/>
    <property type="match status" value="1"/>
</dbReference>
<dbReference type="PANTHER" id="PTHR46829:SF1">
    <property type="entry name" value="STERILE ALPHA MOTIF DOMAIN-CONTAINING PROTEIN 15"/>
    <property type="match status" value="1"/>
</dbReference>
<protein>
    <recommendedName>
        <fullName evidence="5">SAM domain-containing protein</fullName>
    </recommendedName>
</protein>
<dbReference type="Gene3D" id="1.10.150.50">
    <property type="entry name" value="Transcription Factor, Ets-1"/>
    <property type="match status" value="1"/>
</dbReference>
<dbReference type="Proteomes" id="UP001150925">
    <property type="component" value="Unassembled WGS sequence"/>
</dbReference>
<feature type="domain" description="PB1" evidence="2">
    <location>
        <begin position="7"/>
        <end position="90"/>
    </location>
</feature>
<dbReference type="PROSITE" id="PS51745">
    <property type="entry name" value="PB1"/>
    <property type="match status" value="1"/>
</dbReference>
<evidence type="ECO:0000313" key="4">
    <source>
        <dbReference type="Proteomes" id="UP001150925"/>
    </source>
</evidence>
<keyword evidence="4" id="KW-1185">Reference proteome</keyword>
<dbReference type="Gene3D" id="3.10.20.90">
    <property type="entry name" value="Phosphatidylinositol 3-kinase Catalytic Subunit, Chain A, domain 1"/>
    <property type="match status" value="1"/>
</dbReference>
<dbReference type="InterPro" id="IPR053793">
    <property type="entry name" value="PB1-like"/>
</dbReference>
<proteinExistence type="predicted"/>
<dbReference type="PROSITE" id="PS50105">
    <property type="entry name" value="SAM_DOMAIN"/>
    <property type="match status" value="1"/>
</dbReference>